<accession>A0AAW1D3V2</accession>
<reference evidence="2 3" key="1">
    <citation type="submission" date="2022-12" db="EMBL/GenBank/DDBJ databases">
        <title>Chromosome-level genome assembly of true bugs.</title>
        <authorList>
            <person name="Ma L."/>
            <person name="Li H."/>
        </authorList>
    </citation>
    <scope>NUCLEOTIDE SEQUENCE [LARGE SCALE GENOMIC DNA]</scope>
    <source>
        <strain evidence="2">Lab_2022b</strain>
    </source>
</reference>
<evidence type="ECO:0000313" key="3">
    <source>
        <dbReference type="Proteomes" id="UP001461498"/>
    </source>
</evidence>
<comment type="caution">
    <text evidence="2">The sequence shown here is derived from an EMBL/GenBank/DDBJ whole genome shotgun (WGS) entry which is preliminary data.</text>
</comment>
<dbReference type="PANTHER" id="PTHR46063:SF1">
    <property type="entry name" value="KELCH DOMAIN-CONTAINING PROTEIN 4"/>
    <property type="match status" value="1"/>
</dbReference>
<dbReference type="Pfam" id="PF07646">
    <property type="entry name" value="Kelch_2"/>
    <property type="match status" value="1"/>
</dbReference>
<dbReference type="AlphaFoldDB" id="A0AAW1D3V2"/>
<evidence type="ECO:0000256" key="1">
    <source>
        <dbReference type="SAM" id="MobiDB-lite"/>
    </source>
</evidence>
<feature type="region of interest" description="Disordered" evidence="1">
    <location>
        <begin position="355"/>
        <end position="388"/>
    </location>
</feature>
<organism evidence="2 3">
    <name type="scientific">Rhynocoris fuscipes</name>
    <dbReference type="NCBI Taxonomy" id="488301"/>
    <lineage>
        <taxon>Eukaryota</taxon>
        <taxon>Metazoa</taxon>
        <taxon>Ecdysozoa</taxon>
        <taxon>Arthropoda</taxon>
        <taxon>Hexapoda</taxon>
        <taxon>Insecta</taxon>
        <taxon>Pterygota</taxon>
        <taxon>Neoptera</taxon>
        <taxon>Paraneoptera</taxon>
        <taxon>Hemiptera</taxon>
        <taxon>Heteroptera</taxon>
        <taxon>Panheteroptera</taxon>
        <taxon>Cimicomorpha</taxon>
        <taxon>Reduviidae</taxon>
        <taxon>Harpactorinae</taxon>
        <taxon>Harpactorini</taxon>
        <taxon>Rhynocoris</taxon>
    </lineage>
</organism>
<evidence type="ECO:0008006" key="4">
    <source>
        <dbReference type="Google" id="ProtNLM"/>
    </source>
</evidence>
<dbReference type="Pfam" id="PF24681">
    <property type="entry name" value="Kelch_KLHDC2_KLHL20_DRC7"/>
    <property type="match status" value="1"/>
</dbReference>
<dbReference type="InterPro" id="IPR015915">
    <property type="entry name" value="Kelch-typ_b-propeller"/>
</dbReference>
<proteinExistence type="predicted"/>
<dbReference type="Gene3D" id="2.120.10.80">
    <property type="entry name" value="Kelch-type beta propeller"/>
    <property type="match status" value="2"/>
</dbReference>
<feature type="region of interest" description="Disordered" evidence="1">
    <location>
        <begin position="1"/>
        <end position="33"/>
    </location>
</feature>
<dbReference type="Proteomes" id="UP001461498">
    <property type="component" value="Unassembled WGS sequence"/>
</dbReference>
<dbReference type="SUPFAM" id="SSF117281">
    <property type="entry name" value="Kelch motif"/>
    <property type="match status" value="3"/>
</dbReference>
<protein>
    <recommendedName>
        <fullName evidence="4">Kelch domain-containing protein 4</fullName>
    </recommendedName>
</protein>
<feature type="compositionally biased region" description="Basic and acidic residues" evidence="1">
    <location>
        <begin position="355"/>
        <end position="368"/>
    </location>
</feature>
<feature type="compositionally biased region" description="Acidic residues" evidence="1">
    <location>
        <begin position="369"/>
        <end position="378"/>
    </location>
</feature>
<keyword evidence="3" id="KW-1185">Reference proteome</keyword>
<dbReference type="PANTHER" id="PTHR46063">
    <property type="entry name" value="KELCH DOMAIN-CONTAINING PROTEIN"/>
    <property type="match status" value="1"/>
</dbReference>
<name>A0AAW1D3V2_9HEMI</name>
<gene>
    <name evidence="2" type="ORF">O3M35_011846</name>
</gene>
<feature type="region of interest" description="Disordered" evidence="1">
    <location>
        <begin position="480"/>
        <end position="507"/>
    </location>
</feature>
<dbReference type="EMBL" id="JAPXFL010000008">
    <property type="protein sequence ID" value="KAK9503229.1"/>
    <property type="molecule type" value="Genomic_DNA"/>
</dbReference>
<feature type="compositionally biased region" description="Basic and acidic residues" evidence="1">
    <location>
        <begin position="10"/>
        <end position="23"/>
    </location>
</feature>
<dbReference type="InterPro" id="IPR052588">
    <property type="entry name" value="Kelch_domain_protein"/>
</dbReference>
<dbReference type="InterPro" id="IPR011498">
    <property type="entry name" value="Kelch_2"/>
</dbReference>
<evidence type="ECO:0000313" key="2">
    <source>
        <dbReference type="EMBL" id="KAK9503229.1"/>
    </source>
</evidence>
<sequence length="507" mass="57616">MGKKQKKTGKGAEKTAAKTDKKLSQKMKKQLAASGEDDIETILAQIEKEELNRCKAVEKVIGSPPTKRAYFSLNAHPYKDELIMFGGEYHNGHETWVYKDLFIYKILSNEWILWKIPGSPPPRTSHQAVMVPSNKGELWIFGGEFTTKSESQFYHYKDLWVLQLDTKQWTQIKAANGPSSRSGHRMVLCKRQLIVFGGYHDTFQECKYYNDVYAFNLDNRTWAKLEPSGNPPLPRSGCQMVATPEGKVIIWGGYSKSKTKKDVEVGTYHSDMFLLSPEKGDTTGLKWKWSLLKPGGIKISPRSGVSAACWGNKVYTFGGSSDHETEEDLSSEFHNDLYMLEVQRNVWCEVTLSGKKENPKPRRRKDNEDCMEEGEEVEGDTHETAPEVQEQVTEDGVFTLRVGGPSAITSSSDTNEKRNLPDNPHPRINAALTIKNSKLYLYGGIYEKGDVQYTLADFYVLDLHKLDEWKTLIPCELDQEWIESSESESSSDDDEDDENEEDEPMEE</sequence>
<feature type="region of interest" description="Disordered" evidence="1">
    <location>
        <begin position="403"/>
        <end position="427"/>
    </location>
</feature>